<dbReference type="InParanoid" id="F0XKN6"/>
<feature type="region of interest" description="Disordered" evidence="1">
    <location>
        <begin position="489"/>
        <end position="517"/>
    </location>
</feature>
<dbReference type="PANTHER" id="PTHR35179:SF2">
    <property type="entry name" value="START DOMAIN-CONTAINING PROTEIN"/>
    <property type="match status" value="1"/>
</dbReference>
<feature type="region of interest" description="Disordered" evidence="1">
    <location>
        <begin position="275"/>
        <end position="297"/>
    </location>
</feature>
<dbReference type="HOGENOM" id="CLU_030046_1_0_1"/>
<feature type="region of interest" description="Disordered" evidence="1">
    <location>
        <begin position="1"/>
        <end position="75"/>
    </location>
</feature>
<protein>
    <submittedName>
        <fullName evidence="2">Geranylgeranyl pyrophosphate synthetase</fullName>
    </submittedName>
</protein>
<proteinExistence type="predicted"/>
<sequence>MSWSGSFSAQQQRGSTGGKPSRGRGNFQGRGRGGFSRGGYLHDSQEYRGRGNKRGSWRDRSGGSEPPLPPLPTGPLIERLRAVDLDFEAASFEDAAVISAVEPVASFSWMKADRPTIMIPGMPPRWSPPAAGAPPPVLSEDNGAYFRDINAGHYAAHPMEPTVVAGLAADPSLPRSTDIVACGSTLGSLLRFLRGDDKPFRMLAEIVTGSLFLVRRERSPTELLQNVYGYGHSFPEAYTTWDPRVRGSTSHQRLIRYSFGHLDLAVRYEVDGYLEDEEEQKKRTERQQTEETASASSVDDLVAGLDGLSTAGSNEKRGSPSSTSALTVVHGGSPVDRRCVIDIKTRSERKRELEDTIALELPRLWVRQIDNFVLAYHVRGTFHDVQVLPVRDRVRAWERHPEQRPALRRLAALLHRLVAATRTAPDQRLEIVFAGRDSSHATSQNLPDDHAYLELHAQLPGTEDTLSAAVGEQWDHGLSVAAWLVEDSTASDGPESPVDKQPLKEAPLEDGGKGGQLPTLAELVSWEDGSEDFTGCSAACGYCGECAY</sequence>
<organism evidence="3">
    <name type="scientific">Grosmannia clavigera (strain kw1407 / UAMH 11150)</name>
    <name type="common">Blue stain fungus</name>
    <name type="synonym">Graphiocladiella clavigera</name>
    <dbReference type="NCBI Taxonomy" id="655863"/>
    <lineage>
        <taxon>Eukaryota</taxon>
        <taxon>Fungi</taxon>
        <taxon>Dikarya</taxon>
        <taxon>Ascomycota</taxon>
        <taxon>Pezizomycotina</taxon>
        <taxon>Sordariomycetes</taxon>
        <taxon>Sordariomycetidae</taxon>
        <taxon>Ophiostomatales</taxon>
        <taxon>Ophiostomataceae</taxon>
        <taxon>Leptographium</taxon>
    </lineage>
</organism>
<evidence type="ECO:0000313" key="3">
    <source>
        <dbReference type="Proteomes" id="UP000007796"/>
    </source>
</evidence>
<dbReference type="PANTHER" id="PTHR35179">
    <property type="entry name" value="PROTEIN CBG02620"/>
    <property type="match status" value="1"/>
</dbReference>
<dbReference type="GeneID" id="25981726"/>
<dbReference type="RefSeq" id="XP_014171123.1">
    <property type="nucleotide sequence ID" value="XM_014315648.1"/>
</dbReference>
<feature type="compositionally biased region" description="Basic and acidic residues" evidence="1">
    <location>
        <begin position="279"/>
        <end position="289"/>
    </location>
</feature>
<dbReference type="AlphaFoldDB" id="F0XKN6"/>
<evidence type="ECO:0000256" key="1">
    <source>
        <dbReference type="SAM" id="MobiDB-lite"/>
    </source>
</evidence>
<evidence type="ECO:0000313" key="2">
    <source>
        <dbReference type="EMBL" id="EFX01641.1"/>
    </source>
</evidence>
<dbReference type="Proteomes" id="UP000007796">
    <property type="component" value="Unassembled WGS sequence"/>
</dbReference>
<reference evidence="2 3" key="1">
    <citation type="journal article" date="2011" name="Proc. Natl. Acad. Sci. U.S.A.">
        <title>Genome and transcriptome analyses of the mountain pine beetle-fungal symbiont Grosmannia clavigera, a lodgepole pine pathogen.</title>
        <authorList>
            <person name="DiGuistini S."/>
            <person name="Wang Y."/>
            <person name="Liao N.Y."/>
            <person name="Taylor G."/>
            <person name="Tanguay P."/>
            <person name="Feau N."/>
            <person name="Henrissat B."/>
            <person name="Chan S.K."/>
            <person name="Hesse-Orce U."/>
            <person name="Alamouti S.M."/>
            <person name="Tsui C.K.M."/>
            <person name="Docking R.T."/>
            <person name="Levasseur A."/>
            <person name="Haridas S."/>
            <person name="Robertson G."/>
            <person name="Birol I."/>
            <person name="Holt R.A."/>
            <person name="Marra M.A."/>
            <person name="Hamelin R.C."/>
            <person name="Hirst M."/>
            <person name="Jones S.J.M."/>
            <person name="Bohlmann J."/>
            <person name="Breuil C."/>
        </authorList>
    </citation>
    <scope>NUCLEOTIDE SEQUENCE [LARGE SCALE GENOMIC DNA]</scope>
    <source>
        <strain evidence="3">kw1407 / UAMH 11150</strain>
    </source>
</reference>
<name>F0XKN6_GROCL</name>
<feature type="compositionally biased region" description="Basic and acidic residues" evidence="1">
    <location>
        <begin position="497"/>
        <end position="512"/>
    </location>
</feature>
<dbReference type="eggNOG" id="ENOG502QRQN">
    <property type="taxonomic scope" value="Eukaryota"/>
</dbReference>
<feature type="compositionally biased region" description="Gly residues" evidence="1">
    <location>
        <begin position="26"/>
        <end position="37"/>
    </location>
</feature>
<dbReference type="EMBL" id="GL629788">
    <property type="protein sequence ID" value="EFX01641.1"/>
    <property type="molecule type" value="Genomic_DNA"/>
</dbReference>
<gene>
    <name evidence="2" type="ORF">CMQ_8107</name>
</gene>
<keyword evidence="3" id="KW-1185">Reference proteome</keyword>
<feature type="compositionally biased region" description="Polar residues" evidence="1">
    <location>
        <begin position="1"/>
        <end position="14"/>
    </location>
</feature>
<dbReference type="OrthoDB" id="5393654at2759"/>
<accession>F0XKN6</accession>
<dbReference type="STRING" id="655863.F0XKN6"/>
<feature type="region of interest" description="Disordered" evidence="1">
    <location>
        <begin position="309"/>
        <end position="330"/>
    </location>
</feature>